<organism evidence="2 3">
    <name type="scientific">Halomonas daqiaonensis</name>
    <dbReference type="NCBI Taxonomy" id="650850"/>
    <lineage>
        <taxon>Bacteria</taxon>
        <taxon>Pseudomonadati</taxon>
        <taxon>Pseudomonadota</taxon>
        <taxon>Gammaproteobacteria</taxon>
        <taxon>Oceanospirillales</taxon>
        <taxon>Halomonadaceae</taxon>
        <taxon>Halomonas</taxon>
    </lineage>
</organism>
<name>A0A1H7FLF1_9GAMM</name>
<feature type="transmembrane region" description="Helical" evidence="1">
    <location>
        <begin position="65"/>
        <end position="83"/>
    </location>
</feature>
<reference evidence="3" key="1">
    <citation type="submission" date="2016-10" db="EMBL/GenBank/DDBJ databases">
        <authorList>
            <person name="Varghese N."/>
            <person name="Submissions S."/>
        </authorList>
    </citation>
    <scope>NUCLEOTIDE SEQUENCE [LARGE SCALE GENOMIC DNA]</scope>
    <source>
        <strain evidence="3">CGMCC 1.9150</strain>
    </source>
</reference>
<protein>
    <recommendedName>
        <fullName evidence="4">DUF1269 domain-containing protein</fullName>
    </recommendedName>
</protein>
<evidence type="ECO:0000313" key="2">
    <source>
        <dbReference type="EMBL" id="SEK26788.1"/>
    </source>
</evidence>
<proteinExistence type="predicted"/>
<keyword evidence="1" id="KW-0812">Transmembrane</keyword>
<sequence length="178" mass="19836">MSRLYFLTPDLDTTVNIARELDELGLSKDQVHVTGENWRQLEKRGVHNATLRETSDVVNAAKRGLIYGLPLGLVLGVVTYYALENMIGDMSFLMIAIGMTVFGGLFGIWSSTMIGVSVPDVKIEKYKDDLGEGAFLMMVDVPNNRESEINSVIHRHHPEVVIDKVTQEEKKHHAGVGR</sequence>
<evidence type="ECO:0000256" key="1">
    <source>
        <dbReference type="SAM" id="Phobius"/>
    </source>
</evidence>
<dbReference type="RefSeq" id="WP_089709741.1">
    <property type="nucleotide sequence ID" value="NZ_FOBC01000001.1"/>
</dbReference>
<accession>A0A1H7FLF1</accession>
<feature type="transmembrane region" description="Helical" evidence="1">
    <location>
        <begin position="90"/>
        <end position="109"/>
    </location>
</feature>
<dbReference type="STRING" id="650850.SAMN04488129_101155"/>
<dbReference type="AlphaFoldDB" id="A0A1H7FLF1"/>
<dbReference type="Proteomes" id="UP000198807">
    <property type="component" value="Unassembled WGS sequence"/>
</dbReference>
<keyword evidence="3" id="KW-1185">Reference proteome</keyword>
<evidence type="ECO:0000313" key="3">
    <source>
        <dbReference type="Proteomes" id="UP000198807"/>
    </source>
</evidence>
<evidence type="ECO:0008006" key="4">
    <source>
        <dbReference type="Google" id="ProtNLM"/>
    </source>
</evidence>
<keyword evidence="1" id="KW-1133">Transmembrane helix</keyword>
<dbReference type="EMBL" id="FOBC01000001">
    <property type="protein sequence ID" value="SEK26788.1"/>
    <property type="molecule type" value="Genomic_DNA"/>
</dbReference>
<dbReference type="OrthoDB" id="8775484at2"/>
<keyword evidence="1" id="KW-0472">Membrane</keyword>
<gene>
    <name evidence="2" type="ORF">SAMN04488129_101155</name>
</gene>